<dbReference type="HOGENOM" id="CLU_003850_2_1_6"/>
<organism evidence="6 7">
    <name type="scientific">Bibersteinia trehalosi USDA-ARS-USMARC-190</name>
    <dbReference type="NCBI Taxonomy" id="1263832"/>
    <lineage>
        <taxon>Bacteria</taxon>
        <taxon>Pseudomonadati</taxon>
        <taxon>Pseudomonadota</taxon>
        <taxon>Gammaproteobacteria</taxon>
        <taxon>Pasteurellales</taxon>
        <taxon>Pasteurellaceae</taxon>
        <taxon>Bibersteinia</taxon>
    </lineage>
</organism>
<evidence type="ECO:0000256" key="3">
    <source>
        <dbReference type="ARBA" id="ARBA00022913"/>
    </source>
</evidence>
<protein>
    <submittedName>
        <fullName evidence="6">Filamentous hemagglutinin</fullName>
    </submittedName>
</protein>
<sequence>MDAVTAALQGLAAKDVGQAAVGLASPYLNAEIKKYTEGDTQANLIAHALLGAVEAAATGAGSEAAADFIVQTLYEGKSTKELSESEKQTVTFLSQLAGGLASGIIGDSTQSAAVGADIGKRAVENNHFGDDIHPSEDRKQTIEMMAKAMFQGDLKKAEQYYEQHKKEVNNLQLQEYFILTLAKFLPQITTGSTAIAGSFGGGSELLGQLSENNWGISKLDGRKIAVQTGVGIATKNMGVFNTASINSGVEFVYALNDEHSSVDPSTKAGISWITTFAGGIIGKGVELPLDKRLNPNWRNYVERTGHLPYGMSEPLKPSYIPYVVGNSLDNSSSKFLEGYLKPVEVNKDEKK</sequence>
<keyword evidence="4" id="KW-0843">Virulence</keyword>
<gene>
    <name evidence="6" type="ORF">F544_12320</name>
</gene>
<reference evidence="6 7" key="1">
    <citation type="submission" date="2013-12" db="EMBL/GenBank/DDBJ databases">
        <title>Annotation of the Bibersteinia trehalosi USDA-ARS-USMARC-190 complete genome.</title>
        <authorList>
            <person name="Harhay G.P."/>
            <person name="McVey S."/>
            <person name="Clawson M.L."/>
            <person name="Bono J."/>
            <person name="Heaton M.P."/>
            <person name="Chitko-Mckown C.G."/>
            <person name="Harhay D.M."/>
            <person name="Smith T.P.L."/>
        </authorList>
    </citation>
    <scope>NUCLEOTIDE SEQUENCE [LARGE SCALE GENOMIC DNA]</scope>
    <source>
        <strain evidence="6 7">USDA-ARS-USMARC-190</strain>
    </source>
</reference>
<dbReference type="Pfam" id="PF04829">
    <property type="entry name" value="PT-VENN"/>
    <property type="match status" value="1"/>
</dbReference>
<dbReference type="EMBL" id="CP006956">
    <property type="protein sequence ID" value="AHG86460.1"/>
    <property type="molecule type" value="Genomic_DNA"/>
</dbReference>
<dbReference type="PATRIC" id="fig|1263832.3.peg.1222"/>
<evidence type="ECO:0000313" key="7">
    <source>
        <dbReference type="Proteomes" id="UP000019086"/>
    </source>
</evidence>
<evidence type="ECO:0000256" key="2">
    <source>
        <dbReference type="ARBA" id="ARBA00022656"/>
    </source>
</evidence>
<keyword evidence="3" id="KW-1266">Target cell cytoplasm</keyword>
<comment type="subcellular location">
    <subcellularLocation>
        <location evidence="1">Target cell</location>
        <location evidence="1">Target cell cytoplasm</location>
    </subcellularLocation>
</comment>
<proteinExistence type="predicted"/>
<evidence type="ECO:0000259" key="5">
    <source>
        <dbReference type="Pfam" id="PF04829"/>
    </source>
</evidence>
<feature type="domain" description="VENN motif-containing" evidence="5">
    <location>
        <begin position="80"/>
        <end position="128"/>
    </location>
</feature>
<dbReference type="GO" id="GO:0090729">
    <property type="term" value="F:toxin activity"/>
    <property type="evidence" value="ECO:0007669"/>
    <property type="project" value="UniProtKB-KW"/>
</dbReference>
<evidence type="ECO:0000256" key="4">
    <source>
        <dbReference type="ARBA" id="ARBA00023026"/>
    </source>
</evidence>
<evidence type="ECO:0000313" key="6">
    <source>
        <dbReference type="EMBL" id="AHG86460.1"/>
    </source>
</evidence>
<keyword evidence="2" id="KW-0800">Toxin</keyword>
<dbReference type="AlphaFoldDB" id="W0R828"/>
<evidence type="ECO:0000256" key="1">
    <source>
        <dbReference type="ARBA" id="ARBA00004219"/>
    </source>
</evidence>
<dbReference type="InterPro" id="IPR006914">
    <property type="entry name" value="VENN_dom"/>
</dbReference>
<dbReference type="Proteomes" id="UP000019086">
    <property type="component" value="Chromosome"/>
</dbReference>
<accession>W0R828</accession>
<dbReference type="KEGG" id="btra:F544_12320"/>
<name>W0R828_BIBTR</name>